<dbReference type="SUPFAM" id="SSF52540">
    <property type="entry name" value="P-loop containing nucleoside triphosphate hydrolases"/>
    <property type="match status" value="1"/>
</dbReference>
<keyword evidence="3" id="KW-1185">Reference proteome</keyword>
<evidence type="ECO:0000313" key="2">
    <source>
        <dbReference type="EMBL" id="CCH71478.1"/>
    </source>
</evidence>
<protein>
    <submittedName>
        <fullName evidence="2">ATPase</fullName>
    </submittedName>
</protein>
<dbReference type="InterPro" id="IPR050238">
    <property type="entry name" value="DNA_Rep/Repair_Clamp_Loader"/>
</dbReference>
<evidence type="ECO:0000259" key="1">
    <source>
        <dbReference type="SMART" id="SM00382"/>
    </source>
</evidence>
<accession>N0E3B9</accession>
<dbReference type="OrthoDB" id="9809531at2"/>
<dbReference type="PANTHER" id="PTHR11669:SF8">
    <property type="entry name" value="DNA POLYMERASE III SUBUNIT DELTA"/>
    <property type="match status" value="1"/>
</dbReference>
<evidence type="ECO:0000313" key="3">
    <source>
        <dbReference type="Proteomes" id="UP000013167"/>
    </source>
</evidence>
<dbReference type="HOGENOM" id="CLU_006229_4_1_11"/>
<dbReference type="EMBL" id="CAIZ01000169">
    <property type="protein sequence ID" value="CCH71478.1"/>
    <property type="molecule type" value="Genomic_DNA"/>
</dbReference>
<dbReference type="NCBIfam" id="NF005926">
    <property type="entry name" value="PRK07940.1"/>
    <property type="match status" value="1"/>
</dbReference>
<dbReference type="Gene3D" id="3.40.50.300">
    <property type="entry name" value="P-loop containing nucleotide triphosphate hydrolases"/>
    <property type="match status" value="1"/>
</dbReference>
<gene>
    <name evidence="2" type="ORF">BN10_950004</name>
</gene>
<dbReference type="InterPro" id="IPR027417">
    <property type="entry name" value="P-loop_NTPase"/>
</dbReference>
<dbReference type="InterPro" id="IPR003593">
    <property type="entry name" value="AAA+_ATPase"/>
</dbReference>
<proteinExistence type="predicted"/>
<dbReference type="PANTHER" id="PTHR11669">
    <property type="entry name" value="REPLICATION FACTOR C / DNA POLYMERASE III GAMMA-TAU SUBUNIT"/>
    <property type="match status" value="1"/>
</dbReference>
<name>N0E3B9_9MICO</name>
<dbReference type="GO" id="GO:0006261">
    <property type="term" value="P:DNA-templated DNA replication"/>
    <property type="evidence" value="ECO:0007669"/>
    <property type="project" value="TreeGrafter"/>
</dbReference>
<dbReference type="STRING" id="1193181.BN10_950004"/>
<dbReference type="SMART" id="SM00382">
    <property type="entry name" value="AAA"/>
    <property type="match status" value="1"/>
</dbReference>
<comment type="caution">
    <text evidence="2">The sequence shown here is derived from an EMBL/GenBank/DDBJ whole genome shotgun (WGS) entry which is preliminary data.</text>
</comment>
<reference evidence="2 3" key="1">
    <citation type="journal article" date="2013" name="ISME J.">
        <title>A metabolic model for members of the genus Tetrasphaera involved in enhanced biological phosphorus removal.</title>
        <authorList>
            <person name="Kristiansen R."/>
            <person name="Nguyen H.T.T."/>
            <person name="Saunders A.M."/>
            <person name="Nielsen J.L."/>
            <person name="Wimmer R."/>
            <person name="Le V.Q."/>
            <person name="McIlroy S.J."/>
            <person name="Petrovski S."/>
            <person name="Seviour R.J."/>
            <person name="Calteau A."/>
            <person name="Nielsen K.L."/>
            <person name="Nielsen P.H."/>
        </authorList>
    </citation>
    <scope>NUCLEOTIDE SEQUENCE [LARGE SCALE GENOMIC DNA]</scope>
    <source>
        <strain evidence="2 3">Lp2</strain>
    </source>
</reference>
<dbReference type="AlphaFoldDB" id="N0E3B9"/>
<feature type="domain" description="AAA+ ATPase" evidence="1">
    <location>
        <begin position="38"/>
        <end position="180"/>
    </location>
</feature>
<dbReference type="Proteomes" id="UP000013167">
    <property type="component" value="Unassembled WGS sequence"/>
</dbReference>
<dbReference type="RefSeq" id="WP_010851304.1">
    <property type="nucleotide sequence ID" value="NZ_HF570956.1"/>
</dbReference>
<dbReference type="eggNOG" id="COG0470">
    <property type="taxonomic scope" value="Bacteria"/>
</dbReference>
<dbReference type="Pfam" id="PF13177">
    <property type="entry name" value="DNA_pol3_delta2"/>
    <property type="match status" value="1"/>
</dbReference>
<organism evidence="2 3">
    <name type="scientific">Phycicoccus elongatus Lp2</name>
    <dbReference type="NCBI Taxonomy" id="1193181"/>
    <lineage>
        <taxon>Bacteria</taxon>
        <taxon>Bacillati</taxon>
        <taxon>Actinomycetota</taxon>
        <taxon>Actinomycetes</taxon>
        <taxon>Micrococcales</taxon>
        <taxon>Intrasporangiaceae</taxon>
        <taxon>Phycicoccus</taxon>
    </lineage>
</organism>
<sequence>MSDAAAAPTAVRPIWADLVGQEPTVTTLSQAVADPAAMTHAWLFTGPPGSGRSTAARAFAAALLCPEQGCGQCRECRTALEGTHADVEVVATEGLSIKVDDVRDLVQLAAMRPSVGRWRIIIIEDADRLSAYSEAPANALLKALEEPVPRTVWMLCAPSVEDVMITIRSRSRHVRLRTPSVEAVAGLLERRDGVEPAMARYAARAAQSHIGMARRLARDEDARIRRHDTITRAARIRDVGDAIDAAADWHKIATEESGASAAERNASELRRLLETLGADPAARTQPPHVRSQINQLEKEQKSRATRLARDMIDRALVDLFSVYRDALVLRSRGRSPLINEDSRAVVEQVAQSLSDERLLLAMESIGTARERIAHNAAPLLALEAMALDLRLPR</sequence>